<keyword evidence="2" id="KW-1185">Reference proteome</keyword>
<proteinExistence type="predicted"/>
<protein>
    <submittedName>
        <fullName evidence="1">Uncharacterized protein</fullName>
    </submittedName>
</protein>
<evidence type="ECO:0000313" key="2">
    <source>
        <dbReference type="Proteomes" id="UP000265618"/>
    </source>
</evidence>
<dbReference type="Proteomes" id="UP000265618">
    <property type="component" value="Unassembled WGS sequence"/>
</dbReference>
<comment type="caution">
    <text evidence="1">The sequence shown here is derived from an EMBL/GenBank/DDBJ whole genome shotgun (WGS) entry which is preliminary data.</text>
</comment>
<name>A0A9K3DC79_9EUKA</name>
<evidence type="ECO:0000313" key="1">
    <source>
        <dbReference type="EMBL" id="GIQ91600.1"/>
    </source>
</evidence>
<reference evidence="1 2" key="1">
    <citation type="journal article" date="2018" name="PLoS ONE">
        <title>The draft genome of Kipferlia bialata reveals reductive genome evolution in fornicate parasites.</title>
        <authorList>
            <person name="Tanifuji G."/>
            <person name="Takabayashi S."/>
            <person name="Kume K."/>
            <person name="Takagi M."/>
            <person name="Nakayama T."/>
            <person name="Kamikawa R."/>
            <person name="Inagaki Y."/>
            <person name="Hashimoto T."/>
        </authorList>
    </citation>
    <scope>NUCLEOTIDE SEQUENCE [LARGE SCALE GENOMIC DNA]</scope>
    <source>
        <strain evidence="1">NY0173</strain>
    </source>
</reference>
<dbReference type="AlphaFoldDB" id="A0A9K3DC79"/>
<sequence length="53" mass="5766">AAYGGMPVGEAVDPIIDQFVFSSAPDIYEHAGIYVWTQLIHHGLAPMPQPLML</sequence>
<feature type="non-terminal residue" evidence="1">
    <location>
        <position position="1"/>
    </location>
</feature>
<accession>A0A9K3DC79</accession>
<gene>
    <name evidence="1" type="ORF">KIPB_014939</name>
</gene>
<dbReference type="OrthoDB" id="15235at2759"/>
<organism evidence="1 2">
    <name type="scientific">Kipferlia bialata</name>
    <dbReference type="NCBI Taxonomy" id="797122"/>
    <lineage>
        <taxon>Eukaryota</taxon>
        <taxon>Metamonada</taxon>
        <taxon>Carpediemonas-like organisms</taxon>
        <taxon>Kipferlia</taxon>
    </lineage>
</organism>
<dbReference type="EMBL" id="BDIP01008009">
    <property type="protein sequence ID" value="GIQ91600.1"/>
    <property type="molecule type" value="Genomic_DNA"/>
</dbReference>